<dbReference type="KEGG" id="vg:10329462"/>
<protein>
    <submittedName>
        <fullName evidence="3">Uncharacterized protein</fullName>
    </submittedName>
</protein>
<gene>
    <name evidence="3" type="ORF">PSSM7_146</name>
</gene>
<feature type="coiled-coil region" evidence="1">
    <location>
        <begin position="12"/>
        <end position="49"/>
    </location>
</feature>
<reference evidence="3 4" key="1">
    <citation type="journal article" date="2010" name="Environ. Microbiol.">
        <title>Genomic analysis of oceanic cyanobacterial myoviruses compared with T4-like myoviruses from diverse hosts and environments.</title>
        <authorList>
            <person name="Sullivan M.B."/>
            <person name="Huang K.H."/>
            <person name="Ignacio-Espinoza J.C."/>
            <person name="Berlin A.M."/>
            <person name="Kelly L."/>
            <person name="Weigele P.R."/>
            <person name="DeFrancesco A.S."/>
            <person name="Kern S.E."/>
            <person name="Thompson L.R."/>
            <person name="Young S."/>
            <person name="Yandava C."/>
            <person name="Fu R."/>
            <person name="Krastins B."/>
            <person name="Chase M."/>
            <person name="Sarracino D."/>
            <person name="Osburne M.S."/>
            <person name="Henn M.R."/>
            <person name="Chisholm S.W."/>
        </authorList>
    </citation>
    <scope>NUCLEOTIDE SEQUENCE [LARGE SCALE GENOMIC DNA]</scope>
    <source>
        <strain evidence="3">NATL1A-15</strain>
    </source>
</reference>
<name>E3SNR0_9CAUD</name>
<feature type="region of interest" description="Disordered" evidence="2">
    <location>
        <begin position="62"/>
        <end position="85"/>
    </location>
</feature>
<feature type="compositionally biased region" description="Basic and acidic residues" evidence="2">
    <location>
        <begin position="65"/>
        <end position="85"/>
    </location>
</feature>
<dbReference type="EMBL" id="GU071103">
    <property type="protein sequence ID" value="ADO98961.1"/>
    <property type="molecule type" value="Genomic_DNA"/>
</dbReference>
<evidence type="ECO:0000313" key="4">
    <source>
        <dbReference type="Proteomes" id="UP000006532"/>
    </source>
</evidence>
<evidence type="ECO:0000256" key="2">
    <source>
        <dbReference type="SAM" id="MobiDB-lite"/>
    </source>
</evidence>
<accession>E3SNR0</accession>
<proteinExistence type="predicted"/>
<keyword evidence="4" id="KW-1185">Reference proteome</keyword>
<dbReference type="Proteomes" id="UP000006532">
    <property type="component" value="Segment"/>
</dbReference>
<evidence type="ECO:0000313" key="3">
    <source>
        <dbReference type="EMBL" id="ADO98961.1"/>
    </source>
</evidence>
<dbReference type="RefSeq" id="YP_004324973.1">
    <property type="nucleotide sequence ID" value="NC_015290.1"/>
</dbReference>
<keyword evidence="1" id="KW-0175">Coiled coil</keyword>
<dbReference type="OrthoDB" id="25519at10239"/>
<evidence type="ECO:0000256" key="1">
    <source>
        <dbReference type="SAM" id="Coils"/>
    </source>
</evidence>
<dbReference type="GeneID" id="10329462"/>
<sequence>MTKPIESSEQLIQRFTKRTMQLSQRKQELQEAYDEYVKLERDLTRLEGSMQAIEYVAYGKMPGDGNHDKFKDHRPVKHNDLGSLD</sequence>
<organism evidence="3 4">
    <name type="scientific">Prochlorococcus phage P-SSM7</name>
    <dbReference type="NCBI Taxonomy" id="445688"/>
    <lineage>
        <taxon>Viruses</taxon>
        <taxon>Duplodnaviria</taxon>
        <taxon>Heunggongvirae</taxon>
        <taxon>Uroviricota</taxon>
        <taxon>Caudoviricetes</taxon>
        <taxon>Pantevenvirales</taxon>
        <taxon>Kyanoviridae</taxon>
        <taxon>Palaemonvirus</taxon>
        <taxon>Palaemonvirus pssm7</taxon>
    </lineage>
</organism>